<gene>
    <name evidence="2" type="ORF">KVT40_000119</name>
</gene>
<comment type="caution">
    <text evidence="2">The sequence shown here is derived from an EMBL/GenBank/DDBJ whole genome shotgun (WGS) entry which is preliminary data.</text>
</comment>
<keyword evidence="3" id="KW-1185">Reference proteome</keyword>
<reference evidence="2" key="1">
    <citation type="submission" date="2021-07" db="EMBL/GenBank/DDBJ databases">
        <title>Elsinoe batatas strain:CRI-CJ2 Genome sequencing and assembly.</title>
        <authorList>
            <person name="Huang L."/>
        </authorList>
    </citation>
    <scope>NUCLEOTIDE SEQUENCE</scope>
    <source>
        <strain evidence="2">CRI-CJ2</strain>
    </source>
</reference>
<dbReference type="OrthoDB" id="10310834at2759"/>
<dbReference type="AlphaFoldDB" id="A0A8K0L760"/>
<sequence>MALPGGSNDIVNSTLTLIGDARRALAALQSSNLTELLAHQRPRAGPNETQANTTIETTRNRSPVIRATGSQQRLRRPSFHDNIPPARPRAHAWTSMDNFFPRTSSLHNASVNELLRRVLSPIREELDRAAQEISRGQRPRDPSFLQRDEHINRAQEVSASIQHFLASLTTRSGRRASDTEIYANTARSTTSGRLGTISERALSNAPFIPMSTTSIVDSDSPRRAMVDVQPNGVAPVVPHTEEGMKEWLQQLLLDLHGVGDGIVLTPLNWGTPLLSF</sequence>
<feature type="region of interest" description="Disordered" evidence="1">
    <location>
        <begin position="66"/>
        <end position="86"/>
    </location>
</feature>
<evidence type="ECO:0000256" key="1">
    <source>
        <dbReference type="SAM" id="MobiDB-lite"/>
    </source>
</evidence>
<accession>A0A8K0L760</accession>
<dbReference type="EMBL" id="JAESVG020000001">
    <property type="protein sequence ID" value="KAG8630979.1"/>
    <property type="molecule type" value="Genomic_DNA"/>
</dbReference>
<evidence type="ECO:0000313" key="2">
    <source>
        <dbReference type="EMBL" id="KAG8630979.1"/>
    </source>
</evidence>
<dbReference type="Proteomes" id="UP000809789">
    <property type="component" value="Unassembled WGS sequence"/>
</dbReference>
<proteinExistence type="predicted"/>
<organism evidence="2 3">
    <name type="scientific">Elsinoe batatas</name>
    <dbReference type="NCBI Taxonomy" id="2601811"/>
    <lineage>
        <taxon>Eukaryota</taxon>
        <taxon>Fungi</taxon>
        <taxon>Dikarya</taxon>
        <taxon>Ascomycota</taxon>
        <taxon>Pezizomycotina</taxon>
        <taxon>Dothideomycetes</taxon>
        <taxon>Dothideomycetidae</taxon>
        <taxon>Myriangiales</taxon>
        <taxon>Elsinoaceae</taxon>
        <taxon>Elsinoe</taxon>
    </lineage>
</organism>
<evidence type="ECO:0000313" key="3">
    <source>
        <dbReference type="Proteomes" id="UP000809789"/>
    </source>
</evidence>
<name>A0A8K0L760_9PEZI</name>
<protein>
    <submittedName>
        <fullName evidence="2">Uncharacterized protein</fullName>
    </submittedName>
</protein>